<proteinExistence type="predicted"/>
<dbReference type="InterPro" id="IPR025101">
    <property type="entry name" value="DUF4012"/>
</dbReference>
<dbReference type="Proteomes" id="UP000178771">
    <property type="component" value="Unassembled WGS sequence"/>
</dbReference>
<feature type="coiled-coil region" evidence="1">
    <location>
        <begin position="80"/>
        <end position="107"/>
    </location>
</feature>
<dbReference type="Pfam" id="PF13196">
    <property type="entry name" value="DUF4012"/>
    <property type="match status" value="1"/>
</dbReference>
<evidence type="ECO:0000313" key="4">
    <source>
        <dbReference type="Proteomes" id="UP000178771"/>
    </source>
</evidence>
<comment type="caution">
    <text evidence="3">The sequence shown here is derived from an EMBL/GenBank/DDBJ whole genome shotgun (WGS) entry which is preliminary data.</text>
</comment>
<keyword evidence="2" id="KW-0472">Membrane</keyword>
<keyword evidence="1" id="KW-0175">Coiled coil</keyword>
<dbReference type="STRING" id="1802624.A2982_01210"/>
<evidence type="ECO:0008006" key="5">
    <source>
        <dbReference type="Google" id="ProtNLM"/>
    </source>
</evidence>
<protein>
    <recommendedName>
        <fullName evidence="5">DUF4012 domain-containing protein</fullName>
    </recommendedName>
</protein>
<keyword evidence="2" id="KW-1133">Transmembrane helix</keyword>
<organism evidence="3 4">
    <name type="scientific">candidate division WWE3 bacterium RIFCSPLOWO2_01_FULL_39_13</name>
    <dbReference type="NCBI Taxonomy" id="1802624"/>
    <lineage>
        <taxon>Bacteria</taxon>
        <taxon>Katanobacteria</taxon>
    </lineage>
</organism>
<dbReference type="EMBL" id="MEVH01000025">
    <property type="protein sequence ID" value="OGC51359.1"/>
    <property type="molecule type" value="Genomic_DNA"/>
</dbReference>
<reference evidence="3 4" key="1">
    <citation type="journal article" date="2016" name="Nat. Commun.">
        <title>Thousands of microbial genomes shed light on interconnected biogeochemical processes in an aquifer system.</title>
        <authorList>
            <person name="Anantharaman K."/>
            <person name="Brown C.T."/>
            <person name="Hug L.A."/>
            <person name="Sharon I."/>
            <person name="Castelle C.J."/>
            <person name="Probst A.J."/>
            <person name="Thomas B.C."/>
            <person name="Singh A."/>
            <person name="Wilkins M.J."/>
            <person name="Karaoz U."/>
            <person name="Brodie E.L."/>
            <person name="Williams K.H."/>
            <person name="Hubbard S.S."/>
            <person name="Banfield J.F."/>
        </authorList>
    </citation>
    <scope>NUCLEOTIDE SEQUENCE [LARGE SCALE GENOMIC DNA]</scope>
</reference>
<accession>A0A1F4V2H6</accession>
<keyword evidence="2" id="KW-0812">Transmembrane</keyword>
<sequence>MLSDQRKELSNFFMKFRFPKIPFNSKWFIRIIGGFGIFIGVILLAGYLFVIRPVLVLANEAKALKASLASVNRGVENMDFKEIKQGLDNTKNELENFKKVYEKNTRVIRKIPFAKNYYDDGNHFLIVADQGIQLGGIVVDTLEPYAADIGFSDGGDSAANVPAQERIVKLLKLMPNFSTKVKEISDSMNKINTELAQIDPSRYPSSLPVQVKYFRLDPNLNLKEQVLAVQSISNELAKKAPQFEALFNAIPEFMGLDAPKRYLILFANNYEIRMSGGFNTYAVVVEFTEGIPEIIYSIDTYFIDEGARTGSSALVNRNVPYFLKNYLYLSGNTFRIYARDATSVSPDFPTAANNFLDGFWRKDRSLPQAIDGVIQIDNDVAVDLLRIVGPVNTEKYSIKTDQGTYVTVPVTEFNADNVIEELENIAGGKLAETIGRKEIIRFLAQSIFEKIFTSSATNFISLSRTMLDSMSKKDVIMYSFDPAVETAFNGLGYSGRIKEVSAGWDYLHVNRSNFGSGKADWTKEGFVTQEVVKGVEMKDGKKIGTVSVTIKNPKRPSWYDIVPCCFYRAYLRVYVPAGSKLISASASDGQDAHSAEFADDILNKTFFETFTTQQKQTDLTINFEYELPDTVSLDDYHLLIQRQPGTSVDPYHISVDEKSRDVLLNADTEVNF</sequence>
<evidence type="ECO:0000256" key="1">
    <source>
        <dbReference type="SAM" id="Coils"/>
    </source>
</evidence>
<gene>
    <name evidence="3" type="ORF">A2982_01210</name>
</gene>
<feature type="transmembrane region" description="Helical" evidence="2">
    <location>
        <begin position="27"/>
        <end position="50"/>
    </location>
</feature>
<name>A0A1F4V2H6_UNCKA</name>
<evidence type="ECO:0000313" key="3">
    <source>
        <dbReference type="EMBL" id="OGC51359.1"/>
    </source>
</evidence>
<dbReference type="AlphaFoldDB" id="A0A1F4V2H6"/>
<evidence type="ECO:0000256" key="2">
    <source>
        <dbReference type="SAM" id="Phobius"/>
    </source>
</evidence>